<reference evidence="4" key="1">
    <citation type="journal article" date="2013" name="Nat. Genet.">
        <title>The Capsella rubella genome and the genomic consequences of rapid mating system evolution.</title>
        <authorList>
            <person name="Slotte T."/>
            <person name="Hazzouri K.M."/>
            <person name="Agren J.A."/>
            <person name="Koenig D."/>
            <person name="Maumus F."/>
            <person name="Guo Y.L."/>
            <person name="Steige K."/>
            <person name="Platts A.E."/>
            <person name="Escobar J.S."/>
            <person name="Newman L.K."/>
            <person name="Wang W."/>
            <person name="Mandakova T."/>
            <person name="Vello E."/>
            <person name="Smith L.M."/>
            <person name="Henz S.R."/>
            <person name="Steffen J."/>
            <person name="Takuno S."/>
            <person name="Brandvain Y."/>
            <person name="Coop G."/>
            <person name="Andolfatto P."/>
            <person name="Hu T.T."/>
            <person name="Blanchette M."/>
            <person name="Clark R.M."/>
            <person name="Quesneville H."/>
            <person name="Nordborg M."/>
            <person name="Gaut B.S."/>
            <person name="Lysak M.A."/>
            <person name="Jenkins J."/>
            <person name="Grimwood J."/>
            <person name="Chapman J."/>
            <person name="Prochnik S."/>
            <person name="Shu S."/>
            <person name="Rokhsar D."/>
            <person name="Schmutz J."/>
            <person name="Weigel D."/>
            <person name="Wright S.I."/>
        </authorList>
    </citation>
    <scope>NUCLEOTIDE SEQUENCE [LARGE SCALE GENOMIC DNA]</scope>
    <source>
        <strain evidence="4">cv. Monte Gargano</strain>
    </source>
</reference>
<dbReference type="AlphaFoldDB" id="R0GMS4"/>
<dbReference type="EMBL" id="KB870812">
    <property type="protein sequence ID" value="EOA12473.1"/>
    <property type="molecule type" value="Genomic_DNA"/>
</dbReference>
<feature type="region of interest" description="Disordered" evidence="1">
    <location>
        <begin position="152"/>
        <end position="235"/>
    </location>
</feature>
<proteinExistence type="predicted"/>
<dbReference type="GO" id="GO:0004523">
    <property type="term" value="F:RNA-DNA hybrid ribonuclease activity"/>
    <property type="evidence" value="ECO:0007669"/>
    <property type="project" value="InterPro"/>
</dbReference>
<dbReference type="GO" id="GO:0005666">
    <property type="term" value="C:RNA polymerase III complex"/>
    <property type="evidence" value="ECO:0007669"/>
    <property type="project" value="TreeGrafter"/>
</dbReference>
<dbReference type="GO" id="GO:0003676">
    <property type="term" value="F:nucleic acid binding"/>
    <property type="evidence" value="ECO:0007669"/>
    <property type="project" value="InterPro"/>
</dbReference>
<evidence type="ECO:0000259" key="2">
    <source>
        <dbReference type="Pfam" id="PF13456"/>
    </source>
</evidence>
<evidence type="ECO:0000313" key="4">
    <source>
        <dbReference type="Proteomes" id="UP000029121"/>
    </source>
</evidence>
<protein>
    <recommendedName>
        <fullName evidence="2">RNase H type-1 domain-containing protein</fullName>
    </recommendedName>
</protein>
<dbReference type="InterPro" id="IPR036397">
    <property type="entry name" value="RNaseH_sf"/>
</dbReference>
<feature type="compositionally biased region" description="Basic residues" evidence="1">
    <location>
        <begin position="181"/>
        <end position="195"/>
    </location>
</feature>
<dbReference type="eggNOG" id="KOG2354">
    <property type="taxonomic scope" value="Eukaryota"/>
</dbReference>
<feature type="domain" description="RNase H type-1" evidence="2">
    <location>
        <begin position="17"/>
        <end position="108"/>
    </location>
</feature>
<sequence>MVLSACSHAQEPSPMMGAKNLRRSLSPLHAEVEALVWVMRCMIGHNFRNVEFATDCSNLVKMMSSPLNWPAFSVYLDNITTDRDEFSSFSLSLVPRNLNVKADYLARQVRSAREVISHCIFFVFTSPVRTLKVSFFSSIFHFLRRRFSFGRSSDPSVVGLQEESKNMDFDDEDRPKEVVKTRRFAPGRAGKAKPKPKPEAPVAKPEQPAPQSQETESVSKSEHDVDAKSTGTKVEPEVYNGPVKMEVDSKVDKEPEMTETDFIVEDQLPLQEEKEEEEEEEDVVVREIDVFFKPSIDADTQLYVLQYPLRPSWRPYEMDERCEEVRVNPSTSQVEIDLSMDVHSKNYDSKFGVNVTKQTLKTTWKQPPTLDYAVGVLSGDKLHLNPVHAVAQLRPSMDYLSSDGKKKKAESTEESAGTSKKQNKGAQASMDQKPINEDNWVALNYHGLQSEYCSRYLNGMIANGNSSLDFNMSLDVYINELCHGGSNRNTESKETMKRVLLSLPLKERVQKLLCEGSALLRYSVLKHYASEFSDEDFLEALQEFGWLVQGLWTPKTSLLKLDGPVGASRDYVLCLFSKNTTIKYSEIEAMGRLKETAKAILPAFAKQRPLLNDWKFKEPTDVSFIKSYPVIVEEQDSFHTERKKNLESMMSTQGGKSRVDNRRNIVGKNSSVTVKPEVPTTLSDKGGSSRNTIPRVVRQEMSNELRGALPKALKKVFQTHKVCRYETICQGLRDLAVLTSNNPKADSGMAVNVALAVDAHQDELKDVISEVAVDIHGSFVSLSSPDHPEYDPLRLFVVGA</sequence>
<feature type="compositionally biased region" description="Low complexity" evidence="1">
    <location>
        <begin position="200"/>
        <end position="211"/>
    </location>
</feature>
<feature type="compositionally biased region" description="Basic and acidic residues" evidence="1">
    <location>
        <begin position="162"/>
        <end position="180"/>
    </location>
</feature>
<dbReference type="Pfam" id="PF13456">
    <property type="entry name" value="RVT_3"/>
    <property type="match status" value="1"/>
</dbReference>
<gene>
    <name evidence="3" type="ORF">CARUB_v10025904mg</name>
</gene>
<evidence type="ECO:0000256" key="1">
    <source>
        <dbReference type="SAM" id="MobiDB-lite"/>
    </source>
</evidence>
<dbReference type="CDD" id="cd06222">
    <property type="entry name" value="RNase_H_like"/>
    <property type="match status" value="1"/>
</dbReference>
<feature type="region of interest" description="Disordered" evidence="1">
    <location>
        <begin position="399"/>
        <end position="431"/>
    </location>
</feature>
<dbReference type="Pfam" id="PF04801">
    <property type="entry name" value="RPC5"/>
    <property type="match status" value="1"/>
</dbReference>
<dbReference type="InterPro" id="IPR006886">
    <property type="entry name" value="RNA_pol_III_Rpc5"/>
</dbReference>
<dbReference type="eggNOG" id="KOG1075">
    <property type="taxonomic scope" value="Eukaryota"/>
</dbReference>
<dbReference type="STRING" id="81985.R0GMS4"/>
<evidence type="ECO:0000313" key="3">
    <source>
        <dbReference type="EMBL" id="EOA12473.1"/>
    </source>
</evidence>
<keyword evidence="4" id="KW-1185">Reference proteome</keyword>
<dbReference type="Proteomes" id="UP000029121">
    <property type="component" value="Unassembled WGS sequence"/>
</dbReference>
<name>R0GMS4_9BRAS</name>
<dbReference type="InterPro" id="IPR044730">
    <property type="entry name" value="RNase_H-like_dom_plant"/>
</dbReference>
<dbReference type="InterPro" id="IPR002156">
    <property type="entry name" value="RNaseH_domain"/>
</dbReference>
<feature type="compositionally biased region" description="Polar residues" evidence="1">
    <location>
        <begin position="414"/>
        <end position="430"/>
    </location>
</feature>
<accession>R0GMS4</accession>
<organism evidence="3 4">
    <name type="scientific">Capsella rubella</name>
    <dbReference type="NCBI Taxonomy" id="81985"/>
    <lineage>
        <taxon>Eukaryota</taxon>
        <taxon>Viridiplantae</taxon>
        <taxon>Streptophyta</taxon>
        <taxon>Embryophyta</taxon>
        <taxon>Tracheophyta</taxon>
        <taxon>Spermatophyta</taxon>
        <taxon>Magnoliopsida</taxon>
        <taxon>eudicotyledons</taxon>
        <taxon>Gunneridae</taxon>
        <taxon>Pentapetalae</taxon>
        <taxon>rosids</taxon>
        <taxon>malvids</taxon>
        <taxon>Brassicales</taxon>
        <taxon>Brassicaceae</taxon>
        <taxon>Camelineae</taxon>
        <taxon>Capsella</taxon>
    </lineage>
</organism>
<dbReference type="PANTHER" id="PTHR12069">
    <property type="entry name" value="DNA-DIRECTED RNA POLYMERASES III 80 KDA POLYPEPTIDE RNA POLYMERASE III SUBUNIT 5"/>
    <property type="match status" value="1"/>
</dbReference>
<dbReference type="Gene3D" id="3.30.420.10">
    <property type="entry name" value="Ribonuclease H-like superfamily/Ribonuclease H"/>
    <property type="match status" value="1"/>
</dbReference>
<feature type="compositionally biased region" description="Basic and acidic residues" evidence="1">
    <location>
        <begin position="217"/>
        <end position="227"/>
    </location>
</feature>
<dbReference type="PANTHER" id="PTHR12069:SF0">
    <property type="entry name" value="DNA-DIRECTED RNA POLYMERASE III SUBUNIT RPC5"/>
    <property type="match status" value="1"/>
</dbReference>
<dbReference type="GO" id="GO:0042797">
    <property type="term" value="P:tRNA transcription by RNA polymerase III"/>
    <property type="evidence" value="ECO:0007669"/>
    <property type="project" value="TreeGrafter"/>
</dbReference>